<feature type="transmembrane region" description="Helical" evidence="1">
    <location>
        <begin position="77"/>
        <end position="98"/>
    </location>
</feature>
<dbReference type="Proteomes" id="UP000807309">
    <property type="component" value="Unassembled WGS sequence"/>
</dbReference>
<protein>
    <submittedName>
        <fullName evidence="2">Uncharacterized protein</fullName>
    </submittedName>
</protein>
<feature type="transmembrane region" description="Helical" evidence="1">
    <location>
        <begin position="51"/>
        <end position="71"/>
    </location>
</feature>
<name>A0ABS0CE47_9NOCA</name>
<feature type="transmembrane region" description="Helical" evidence="1">
    <location>
        <begin position="181"/>
        <end position="199"/>
    </location>
</feature>
<dbReference type="RefSeq" id="WP_195035509.1">
    <property type="nucleotide sequence ID" value="NZ_JADLRE010000024.1"/>
</dbReference>
<dbReference type="EMBL" id="JADLRE010000024">
    <property type="protein sequence ID" value="MBF6228627.1"/>
    <property type="molecule type" value="Genomic_DNA"/>
</dbReference>
<proteinExistence type="predicted"/>
<evidence type="ECO:0000256" key="1">
    <source>
        <dbReference type="SAM" id="Phobius"/>
    </source>
</evidence>
<keyword evidence="1" id="KW-1133">Transmembrane helix</keyword>
<feature type="transmembrane region" description="Helical" evidence="1">
    <location>
        <begin position="139"/>
        <end position="161"/>
    </location>
</feature>
<gene>
    <name evidence="2" type="ORF">IU470_26400</name>
</gene>
<comment type="caution">
    <text evidence="2">The sequence shown here is derived from an EMBL/GenBank/DDBJ whole genome shotgun (WGS) entry which is preliminary data.</text>
</comment>
<keyword evidence="1" id="KW-0472">Membrane</keyword>
<evidence type="ECO:0000313" key="3">
    <source>
        <dbReference type="Proteomes" id="UP000807309"/>
    </source>
</evidence>
<keyword evidence="1" id="KW-0812">Transmembrane</keyword>
<feature type="transmembrane region" description="Helical" evidence="1">
    <location>
        <begin position="110"/>
        <end position="133"/>
    </location>
</feature>
<evidence type="ECO:0000313" key="2">
    <source>
        <dbReference type="EMBL" id="MBF6228627.1"/>
    </source>
</evidence>
<reference evidence="2 3" key="1">
    <citation type="submission" date="2020-10" db="EMBL/GenBank/DDBJ databases">
        <title>Identification of Nocardia species via Next-generation sequencing and recognition of intraspecies genetic diversity.</title>
        <authorList>
            <person name="Li P."/>
            <person name="Li P."/>
            <person name="Lu B."/>
        </authorList>
    </citation>
    <scope>NUCLEOTIDE SEQUENCE [LARGE SCALE GENOMIC DNA]</scope>
    <source>
        <strain evidence="2 3">N-11</strain>
    </source>
</reference>
<keyword evidence="3" id="KW-1185">Reference proteome</keyword>
<accession>A0ABS0CE47</accession>
<sequence length="309" mass="33910">MSDPPADAERTAASPFDGASRAARIIGEFVAPTTLLTALLFYFGRNHANWFFLYFGVDPSVLGLTVTDYLVRSVDALWVPLMTFAVIVVALMWGYLLLPQWIRTHGRSRWARIGIAVPAVVVVLNGLSGIFWTTPFNRGFLVAHLCTLIGTVVLWSVVVAFRRDRRDRDPSAPARSEAALLTEWAVLFTIVGLTLFALATDYSAAVGKTQARRVAAHLGKEPNVVVYSDKDLFLASNDVRKVECGNRAGSEPAYRFRYDGLVLLLHVGNQHVLLPRTWTPRSGAAIVLPGSSGVRFEFRAPTDPPPATC</sequence>
<organism evidence="2 3">
    <name type="scientific">Nocardia abscessus</name>
    <dbReference type="NCBI Taxonomy" id="120957"/>
    <lineage>
        <taxon>Bacteria</taxon>
        <taxon>Bacillati</taxon>
        <taxon>Actinomycetota</taxon>
        <taxon>Actinomycetes</taxon>
        <taxon>Mycobacteriales</taxon>
        <taxon>Nocardiaceae</taxon>
        <taxon>Nocardia</taxon>
    </lineage>
</organism>
<feature type="transmembrane region" description="Helical" evidence="1">
    <location>
        <begin position="25"/>
        <end position="44"/>
    </location>
</feature>